<feature type="region of interest" description="Disordered" evidence="3">
    <location>
        <begin position="1"/>
        <end position="45"/>
    </location>
</feature>
<gene>
    <name evidence="7" type="ORF">K432DRAFT_429827</name>
</gene>
<reference evidence="7 8" key="1">
    <citation type="journal article" date="2016" name="Nat. Commun.">
        <title>Ectomycorrhizal ecology is imprinted in the genome of the dominant symbiotic fungus Cenococcum geophilum.</title>
        <authorList>
            <consortium name="DOE Joint Genome Institute"/>
            <person name="Peter M."/>
            <person name="Kohler A."/>
            <person name="Ohm R.A."/>
            <person name="Kuo A."/>
            <person name="Krutzmann J."/>
            <person name="Morin E."/>
            <person name="Arend M."/>
            <person name="Barry K.W."/>
            <person name="Binder M."/>
            <person name="Choi C."/>
            <person name="Clum A."/>
            <person name="Copeland A."/>
            <person name="Grisel N."/>
            <person name="Haridas S."/>
            <person name="Kipfer T."/>
            <person name="LaButti K."/>
            <person name="Lindquist E."/>
            <person name="Lipzen A."/>
            <person name="Maire R."/>
            <person name="Meier B."/>
            <person name="Mihaltcheva S."/>
            <person name="Molinier V."/>
            <person name="Murat C."/>
            <person name="Poggeler S."/>
            <person name="Quandt C.A."/>
            <person name="Sperisen C."/>
            <person name="Tritt A."/>
            <person name="Tisserant E."/>
            <person name="Crous P.W."/>
            <person name="Henrissat B."/>
            <person name="Nehls U."/>
            <person name="Egli S."/>
            <person name="Spatafora J.W."/>
            <person name="Grigoriev I.V."/>
            <person name="Martin F.M."/>
        </authorList>
    </citation>
    <scope>NUCLEOTIDE SEQUENCE [LARGE SCALE GENOMIC DNA]</scope>
    <source>
        <strain evidence="7 8">CBS 459.81</strain>
    </source>
</reference>
<dbReference type="InterPro" id="IPR015943">
    <property type="entry name" value="WD40/YVTN_repeat-like_dom_sf"/>
</dbReference>
<feature type="domain" description="GPI inositol-deacylase winged helix" evidence="5">
    <location>
        <begin position="614"/>
        <end position="703"/>
    </location>
</feature>
<sequence length="1578" mass="177412">MEHFRRRSSVKSPSRIGRAVSGALRRLSPARREGTKIDEDADPEEDIKGPLGLNLLHNVTEPLIDFIFVHGLGGGSRRTWSFSPDRCHYWPKEWLSRDPDFRCARIHSFGYKADWGERRESVLNIHDFARSLLSEIHCNPDIRRSKTKIVLVAHSMGGIVIKKAYTLAREDPDLKDLASRIHTLYFLATPHRGSDLAKTLTNILKVSYGAKPFVTELERNSESIASINDSFRHFAEDLQLWSFYETFPSNLMLTKAIIVDKASAILGYPNERSSLLNADHRGVCKFDQQTDRNYQTLRNAFITTIDTILSEVSHAMSETSKMQHHRLVELTGVAEPPVDELSALEDIRATGSCEWLTSKEVYDSWRTAQPGSRPIFWLTGNAGAGKSILCSHVTNDLQEHELRCSYFFFKHGNATKSTIVGCLRALAYQMARSDKAILRRLLEVQQDAPLWEQWDEKTIWRKLFVGCVFKEPSPCLQFWVIDALDECRGFPAFLTLVAQLPSHMRIFLTSRSTPEIEKGLAKLVHLTEHYQIQNEDTLGDLSIFIGSRMDRLPASDDKGREKLKKKILAKASGSFLWVSLVVKELEQTYSEEGAEEVLNELPTDMNMVYARMLESILKNKRAEILARSVFMWTLLSLRPLKVNELHYAIRLDINQTVHNLAKSISAICGQLIFVNQKNEVETIHQTAMVYLLQQEAYADLALNKQQCHTRIAEMCLKILAGDFFKGLKPRSMKTVTSALTLGAEFADYACEYFSDHLQQCSSGDSTTWDLLCKFLDSNILSWIEYLARKRNLRSITRTAKNLRVYLMRRVNYLSPFSPQKESLEAWINDLIRLSAKFGTSLNISPSSIHTLIPEMCPPDSIIARTYASRQPALLIKGLIDRTWDNCLARIDYPAHQTCAVAHGEQYSAVAISDGAIFLYYQNSTQAKHILDHGERATILVFSNEDRYLASSGLRKVKVWDPAEGTQVWTFDTNDQALTLLFVNDNSALAAATQGNYMVTWDLQEGVETERWQWTDSIHETASQQSPRQQPGKASISPSYTVFAVSYRGLPIYLFDMKTEKFIGCCSRETNIHSRTASHYFVDALAFNPSPEINILVASYGDGELVIYDVESTELRYRSLDVYAHSLACSPDGRTLVTGSSRGTIQIFEFAGAKGETLSLMYQINAYEEGIRGIAFSSDNLRFSDIRGSQYRIWEPAVLACNDLGEGSQSDLSQAIPLEPKSVGMLEGPPEAEITTICCHPSGDLVFCGKRDGSVAYFETHTATQNGVLYRHAVNIGITCIAYTEKRSLLITADESGRVLINGVIVSQAGCEVVALVAEIRSEKSLTALLPNASGTRILIQGKRSAEVWTTEGEKVGFSIPFDNDDDRTIINHPLHAEHFMSIDRNDVRIYSWADALETQLSADRKLNALSVTITPPSPVHQRGLQHEDWSDLYADQQSSHFIVNILKGSPSSTPCAASAVLRVWAASSVSVSTPFPQPIPIPSFDNHAHRVRQIIGVTGSLILFLDTDLWVCSLNVTRATSFAHGAKRHFFLLSEWQSSDKHFIIEYVPTTREFLVARKHGVLVVSRGLEFKEPWLAS</sequence>
<dbReference type="PANTHER" id="PTHR10039:SF16">
    <property type="entry name" value="GPI INOSITOL-DEACYLASE"/>
    <property type="match status" value="1"/>
</dbReference>
<dbReference type="Pfam" id="PF22939">
    <property type="entry name" value="WHD_GPIID"/>
    <property type="match status" value="1"/>
</dbReference>
<comment type="similarity">
    <text evidence="1">Belongs to the putative lipase ROG1 family.</text>
</comment>
<dbReference type="Pfam" id="PF24883">
    <property type="entry name" value="NPHP3_N"/>
    <property type="match status" value="1"/>
</dbReference>
<evidence type="ECO:0000313" key="7">
    <source>
        <dbReference type="EMBL" id="OCK74785.1"/>
    </source>
</evidence>
<dbReference type="InterPro" id="IPR011047">
    <property type="entry name" value="Quinoprotein_ADH-like_sf"/>
</dbReference>
<dbReference type="InterPro" id="IPR001680">
    <property type="entry name" value="WD40_rpt"/>
</dbReference>
<dbReference type="Gene3D" id="2.130.10.10">
    <property type="entry name" value="YVTN repeat-like/Quinoprotein amine dehydrogenase"/>
    <property type="match status" value="2"/>
</dbReference>
<organism evidence="7 8">
    <name type="scientific">Lepidopterella palustris CBS 459.81</name>
    <dbReference type="NCBI Taxonomy" id="1314670"/>
    <lineage>
        <taxon>Eukaryota</taxon>
        <taxon>Fungi</taxon>
        <taxon>Dikarya</taxon>
        <taxon>Ascomycota</taxon>
        <taxon>Pezizomycotina</taxon>
        <taxon>Dothideomycetes</taxon>
        <taxon>Pleosporomycetidae</taxon>
        <taxon>Mytilinidiales</taxon>
        <taxon>Argynnaceae</taxon>
        <taxon>Lepidopterella</taxon>
    </lineage>
</organism>
<keyword evidence="8" id="KW-1185">Reference proteome</keyword>
<feature type="domain" description="DUF676" evidence="4">
    <location>
        <begin position="67"/>
        <end position="200"/>
    </location>
</feature>
<evidence type="ECO:0000259" key="6">
    <source>
        <dbReference type="Pfam" id="PF24883"/>
    </source>
</evidence>
<evidence type="ECO:0000256" key="3">
    <source>
        <dbReference type="SAM" id="MobiDB-lite"/>
    </source>
</evidence>
<evidence type="ECO:0008006" key="9">
    <source>
        <dbReference type="Google" id="ProtNLM"/>
    </source>
</evidence>
<dbReference type="InterPro" id="IPR029058">
    <property type="entry name" value="AB_hydrolase_fold"/>
</dbReference>
<dbReference type="SUPFAM" id="SSF53474">
    <property type="entry name" value="alpha/beta-Hydrolases"/>
    <property type="match status" value="1"/>
</dbReference>
<dbReference type="InterPro" id="IPR027417">
    <property type="entry name" value="P-loop_NTPase"/>
</dbReference>
<dbReference type="InterPro" id="IPR007751">
    <property type="entry name" value="DUF676_lipase-like"/>
</dbReference>
<feature type="domain" description="Nephrocystin 3-like N-terminal" evidence="6">
    <location>
        <begin position="351"/>
        <end position="511"/>
    </location>
</feature>
<dbReference type="PANTHER" id="PTHR10039">
    <property type="entry name" value="AMELOGENIN"/>
    <property type="match status" value="1"/>
</dbReference>
<keyword evidence="2" id="KW-0677">Repeat</keyword>
<dbReference type="InterPro" id="IPR054471">
    <property type="entry name" value="GPIID_WHD"/>
</dbReference>
<dbReference type="Gene3D" id="3.40.50.1820">
    <property type="entry name" value="alpha/beta hydrolase"/>
    <property type="match status" value="1"/>
</dbReference>
<dbReference type="SUPFAM" id="SSF52540">
    <property type="entry name" value="P-loop containing nucleoside triphosphate hydrolases"/>
    <property type="match status" value="1"/>
</dbReference>
<dbReference type="SMART" id="SM00320">
    <property type="entry name" value="WD40"/>
    <property type="match status" value="6"/>
</dbReference>
<evidence type="ECO:0000259" key="5">
    <source>
        <dbReference type="Pfam" id="PF22939"/>
    </source>
</evidence>
<dbReference type="Pfam" id="PF05057">
    <property type="entry name" value="DUF676"/>
    <property type="match status" value="1"/>
</dbReference>
<evidence type="ECO:0000256" key="1">
    <source>
        <dbReference type="ARBA" id="ARBA00007920"/>
    </source>
</evidence>
<evidence type="ECO:0000256" key="2">
    <source>
        <dbReference type="ARBA" id="ARBA00022737"/>
    </source>
</evidence>
<protein>
    <recommendedName>
        <fullName evidence="9">GPI inositol-deacylase</fullName>
    </recommendedName>
</protein>
<accession>A0A8E2DZU1</accession>
<evidence type="ECO:0000313" key="8">
    <source>
        <dbReference type="Proteomes" id="UP000250266"/>
    </source>
</evidence>
<dbReference type="EMBL" id="KV745415">
    <property type="protein sequence ID" value="OCK74785.1"/>
    <property type="molecule type" value="Genomic_DNA"/>
</dbReference>
<dbReference type="SUPFAM" id="SSF50998">
    <property type="entry name" value="Quinoprotein alcohol dehydrogenase-like"/>
    <property type="match status" value="1"/>
</dbReference>
<dbReference type="Pfam" id="PF00400">
    <property type="entry name" value="WD40"/>
    <property type="match status" value="2"/>
</dbReference>
<dbReference type="Proteomes" id="UP000250266">
    <property type="component" value="Unassembled WGS sequence"/>
</dbReference>
<proteinExistence type="inferred from homology"/>
<name>A0A8E2DZU1_9PEZI</name>
<evidence type="ECO:0000259" key="4">
    <source>
        <dbReference type="Pfam" id="PF05057"/>
    </source>
</evidence>
<dbReference type="InterPro" id="IPR056884">
    <property type="entry name" value="NPHP3-like_N"/>
</dbReference>
<dbReference type="OrthoDB" id="194358at2759"/>